<evidence type="ECO:0000256" key="2">
    <source>
        <dbReference type="SAM" id="Phobius"/>
    </source>
</evidence>
<evidence type="ECO:0000256" key="1">
    <source>
        <dbReference type="SAM" id="MobiDB-lite"/>
    </source>
</evidence>
<keyword evidence="2" id="KW-0472">Membrane</keyword>
<comment type="caution">
    <text evidence="3">The sequence shown here is derived from an EMBL/GenBank/DDBJ whole genome shotgun (WGS) entry which is preliminary data.</text>
</comment>
<feature type="compositionally biased region" description="Acidic residues" evidence="1">
    <location>
        <begin position="131"/>
        <end position="145"/>
    </location>
</feature>
<protein>
    <recommendedName>
        <fullName evidence="5">Type IV pilus assembly protein PilO</fullName>
    </recommendedName>
</protein>
<gene>
    <name evidence="3" type="ORF">WMO63_11185</name>
</gene>
<dbReference type="InterPro" id="IPR014717">
    <property type="entry name" value="Transl_elong_EF1B/ribsomal_bS6"/>
</dbReference>
<accession>A0ABV1EYQ3</accession>
<keyword evidence="2" id="KW-0812">Transmembrane</keyword>
<feature type="transmembrane region" description="Helical" evidence="2">
    <location>
        <begin position="7"/>
        <end position="28"/>
    </location>
</feature>
<keyword evidence="2" id="KW-1133">Transmembrane helix</keyword>
<evidence type="ECO:0000313" key="3">
    <source>
        <dbReference type="EMBL" id="MEQ2466227.1"/>
    </source>
</evidence>
<evidence type="ECO:0008006" key="5">
    <source>
        <dbReference type="Google" id="ProtNLM"/>
    </source>
</evidence>
<proteinExistence type="predicted"/>
<name>A0ABV1EYQ3_9BACI</name>
<reference evidence="3 4" key="1">
    <citation type="submission" date="2024-03" db="EMBL/GenBank/DDBJ databases">
        <title>Human intestinal bacterial collection.</title>
        <authorList>
            <person name="Pauvert C."/>
            <person name="Hitch T.C.A."/>
            <person name="Clavel T."/>
        </authorList>
    </citation>
    <scope>NUCLEOTIDE SEQUENCE [LARGE SCALE GENOMIC DNA]</scope>
    <source>
        <strain evidence="3 4">CLA-SR-H024</strain>
    </source>
</reference>
<dbReference type="RefSeq" id="WP_048716622.1">
    <property type="nucleotide sequence ID" value="NZ_JBBMFN010000023.1"/>
</dbReference>
<dbReference type="Proteomes" id="UP001465426">
    <property type="component" value="Unassembled WGS sequence"/>
</dbReference>
<organism evidence="3 4">
    <name type="scientific">Niallia hominis</name>
    <dbReference type="NCBI Taxonomy" id="3133173"/>
    <lineage>
        <taxon>Bacteria</taxon>
        <taxon>Bacillati</taxon>
        <taxon>Bacillota</taxon>
        <taxon>Bacilli</taxon>
        <taxon>Bacillales</taxon>
        <taxon>Bacillaceae</taxon>
        <taxon>Niallia</taxon>
    </lineage>
</organism>
<dbReference type="Gene3D" id="3.30.70.60">
    <property type="match status" value="1"/>
</dbReference>
<sequence>MNLDRHRLFTISSMLIIFCFLAGMYFFYLQPKIVENNKKNDQIETEQQLLSVIETNIQEKKESGEKNTFELQKSVPIKPLTDQLLIDIEKAELLSETTIQNMVFSDGEVEVDSTDDIGILQQQFDKSTSLETEEETKEENSEETELSSIEMPSGMKEMTATLEIQAQDYFGLEKFISEMENNERIVLVRNINFSGEEEKTTVSDEENQLVTFYVTFSVFYMPELVDLQESLPKLDVPSPGNKINPFAN</sequence>
<keyword evidence="4" id="KW-1185">Reference proteome</keyword>
<feature type="region of interest" description="Disordered" evidence="1">
    <location>
        <begin position="124"/>
        <end position="149"/>
    </location>
</feature>
<evidence type="ECO:0000313" key="4">
    <source>
        <dbReference type="Proteomes" id="UP001465426"/>
    </source>
</evidence>
<dbReference type="EMBL" id="JBBMFN010000023">
    <property type="protein sequence ID" value="MEQ2466227.1"/>
    <property type="molecule type" value="Genomic_DNA"/>
</dbReference>